<evidence type="ECO:0000259" key="7">
    <source>
        <dbReference type="PROSITE" id="PS50089"/>
    </source>
</evidence>
<dbReference type="InterPro" id="IPR018957">
    <property type="entry name" value="Znf_C3HC4_RING-type"/>
</dbReference>
<feature type="zinc finger region" description="C3H1-type" evidence="5">
    <location>
        <begin position="1"/>
        <end position="27"/>
    </location>
</feature>
<evidence type="ECO:0000256" key="2">
    <source>
        <dbReference type="ARBA" id="ARBA00022723"/>
    </source>
</evidence>
<dbReference type="PROSITE" id="PS00518">
    <property type="entry name" value="ZF_RING_1"/>
    <property type="match status" value="1"/>
</dbReference>
<dbReference type="InterPro" id="IPR016024">
    <property type="entry name" value="ARM-type_fold"/>
</dbReference>
<evidence type="ECO:0008006" key="11">
    <source>
        <dbReference type="Google" id="ProtNLM"/>
    </source>
</evidence>
<evidence type="ECO:0000313" key="10">
    <source>
        <dbReference type="Proteomes" id="UP000823405"/>
    </source>
</evidence>
<feature type="compositionally biased region" description="Low complexity" evidence="6">
    <location>
        <begin position="50"/>
        <end position="86"/>
    </location>
</feature>
<feature type="zinc finger region" description="C3H1-type" evidence="5">
    <location>
        <begin position="258"/>
        <end position="288"/>
    </location>
</feature>
<keyword evidence="3 5" id="KW-0863">Zinc-finger</keyword>
<keyword evidence="1" id="KW-0808">Transferase</keyword>
<dbReference type="OrthoDB" id="250836at2759"/>
<evidence type="ECO:0000256" key="5">
    <source>
        <dbReference type="PROSITE-ProRule" id="PRU00723"/>
    </source>
</evidence>
<feature type="compositionally biased region" description="Low complexity" evidence="6">
    <location>
        <begin position="147"/>
        <end position="160"/>
    </location>
</feature>
<dbReference type="GO" id="GO:0061630">
    <property type="term" value="F:ubiquitin protein ligase activity"/>
    <property type="evidence" value="ECO:0007669"/>
    <property type="project" value="InterPro"/>
</dbReference>
<dbReference type="AlphaFoldDB" id="A0A9P6QWM0"/>
<dbReference type="Pfam" id="PF00097">
    <property type="entry name" value="zf-C3HC4"/>
    <property type="match status" value="1"/>
</dbReference>
<keyword evidence="4 5" id="KW-0862">Zinc</keyword>
<feature type="region of interest" description="Disordered" evidence="6">
    <location>
        <begin position="38"/>
        <end position="90"/>
    </location>
</feature>
<dbReference type="InterPro" id="IPR045072">
    <property type="entry name" value="MKRN-like"/>
</dbReference>
<feature type="compositionally biased region" description="Polar residues" evidence="6">
    <location>
        <begin position="39"/>
        <end position="49"/>
    </location>
</feature>
<feature type="domain" description="RING-type" evidence="7">
    <location>
        <begin position="173"/>
        <end position="228"/>
    </location>
</feature>
<feature type="compositionally biased region" description="Acidic residues" evidence="6">
    <location>
        <begin position="432"/>
        <end position="468"/>
    </location>
</feature>
<dbReference type="Gene3D" id="3.30.40.10">
    <property type="entry name" value="Zinc/RING finger domain, C3HC4 (zinc finger)"/>
    <property type="match status" value="1"/>
</dbReference>
<name>A0A9P6QWM0_9FUNG</name>
<evidence type="ECO:0000259" key="8">
    <source>
        <dbReference type="PROSITE" id="PS50103"/>
    </source>
</evidence>
<dbReference type="SMART" id="SM00356">
    <property type="entry name" value="ZnF_C3H1"/>
    <property type="match status" value="3"/>
</dbReference>
<evidence type="ECO:0000313" key="9">
    <source>
        <dbReference type="EMBL" id="KAG0302844.1"/>
    </source>
</evidence>
<reference evidence="9" key="1">
    <citation type="journal article" date="2020" name="Fungal Divers.">
        <title>Resolving the Mortierellaceae phylogeny through synthesis of multi-gene phylogenetics and phylogenomics.</title>
        <authorList>
            <person name="Vandepol N."/>
            <person name="Liber J."/>
            <person name="Desiro A."/>
            <person name="Na H."/>
            <person name="Kennedy M."/>
            <person name="Barry K."/>
            <person name="Grigoriev I.V."/>
            <person name="Miller A.N."/>
            <person name="O'Donnell K."/>
            <person name="Stajich J.E."/>
            <person name="Bonito G."/>
        </authorList>
    </citation>
    <scope>NUCLEOTIDE SEQUENCE</scope>
    <source>
        <strain evidence="9">NVP60</strain>
    </source>
</reference>
<proteinExistence type="predicted"/>
<dbReference type="InterPro" id="IPR001841">
    <property type="entry name" value="Znf_RING"/>
</dbReference>
<dbReference type="InterPro" id="IPR036855">
    <property type="entry name" value="Znf_CCCH_sf"/>
</dbReference>
<protein>
    <recommendedName>
        <fullName evidence="11">RING-type E3 ubiquitin transferase</fullName>
    </recommendedName>
</protein>
<dbReference type="Pfam" id="PF00642">
    <property type="entry name" value="zf-CCCH"/>
    <property type="match status" value="2"/>
</dbReference>
<sequence>MSARPCRFFLQGTCRNGADCHFYHEGFSGIPHSLLVGDSGTSPNGGRSTSRTSPVSPLSASSSGASTAQTPTSLSSSSSAASSSNTRPAYAASRPCNWYMAGYCLRGDNCWFSHDRAVIERRSRGSGSGGAEDATTTSPEQENEEFTSSTADAMTTSADYSRSDGDDNEDHKCAICFEIPSTFGLLVSCNHAFCLTCIRTWRSKNFEQDIRSSEQDRTSVTKACPNCRTQSLFIVPSSYFPSSPEQKEAIIQNYKVVSARRPCKYFKESGERHWCPFGDDCFFAHLDAQGQRCNVNPQSNPRLNRRRDRYGFGGIGIGGGRNLFRRRAGFEGFSGYSPNYGGGGRYRSAARQRVHREMMEDLSYIQMSTTNIAHNHLEQIQGLLERLARLGVDDSNFNPSDRTQFRVLSEALEEYVPGLSDIDSVAFYGGDIGDEEDDFDDDEDDYEDDDDFEDEDDEDDDEDADSETSLERDEREAYEEFGNELYSFQTHFHSAAPQAQAAAASSPLSDYDIDAYHDRIWAENENYYLGDV</sequence>
<evidence type="ECO:0000256" key="6">
    <source>
        <dbReference type="SAM" id="MobiDB-lite"/>
    </source>
</evidence>
<feature type="domain" description="C3H1-type" evidence="8">
    <location>
        <begin position="1"/>
        <end position="27"/>
    </location>
</feature>
<dbReference type="Pfam" id="PF14608">
    <property type="entry name" value="zf-CCCH_2"/>
    <property type="match status" value="1"/>
</dbReference>
<dbReference type="Gene3D" id="1.20.120.1350">
    <property type="entry name" value="Pneumovirus matrix protein 2 (M2), zinc-binding domain"/>
    <property type="match status" value="1"/>
</dbReference>
<dbReference type="GO" id="GO:0000209">
    <property type="term" value="P:protein polyubiquitination"/>
    <property type="evidence" value="ECO:0007669"/>
    <property type="project" value="InterPro"/>
</dbReference>
<evidence type="ECO:0000256" key="4">
    <source>
        <dbReference type="ARBA" id="ARBA00022833"/>
    </source>
</evidence>
<dbReference type="InterPro" id="IPR013083">
    <property type="entry name" value="Znf_RING/FYVE/PHD"/>
</dbReference>
<feature type="domain" description="C3H1-type" evidence="8">
    <location>
        <begin position="90"/>
        <end position="117"/>
    </location>
</feature>
<feature type="region of interest" description="Disordered" evidence="6">
    <location>
        <begin position="121"/>
        <end position="164"/>
    </location>
</feature>
<dbReference type="PANTHER" id="PTHR11224:SF10">
    <property type="entry name" value="IP09428P-RELATED"/>
    <property type="match status" value="1"/>
</dbReference>
<feature type="region of interest" description="Disordered" evidence="6">
    <location>
        <begin position="426"/>
        <end position="476"/>
    </location>
</feature>
<feature type="zinc finger region" description="C3H1-type" evidence="5">
    <location>
        <begin position="90"/>
        <end position="117"/>
    </location>
</feature>
<dbReference type="EMBL" id="JAAAIN010001462">
    <property type="protein sequence ID" value="KAG0302844.1"/>
    <property type="molecule type" value="Genomic_DNA"/>
</dbReference>
<dbReference type="PROSITE" id="PS50103">
    <property type="entry name" value="ZF_C3H1"/>
    <property type="match status" value="3"/>
</dbReference>
<dbReference type="PROSITE" id="PS50089">
    <property type="entry name" value="ZF_RING_2"/>
    <property type="match status" value="1"/>
</dbReference>
<dbReference type="InterPro" id="IPR000571">
    <property type="entry name" value="Znf_CCCH"/>
</dbReference>
<evidence type="ECO:0000256" key="3">
    <source>
        <dbReference type="ARBA" id="ARBA00022771"/>
    </source>
</evidence>
<keyword evidence="2 5" id="KW-0479">Metal-binding</keyword>
<dbReference type="PANTHER" id="PTHR11224">
    <property type="entry name" value="MAKORIN-RELATED"/>
    <property type="match status" value="1"/>
</dbReference>
<dbReference type="GO" id="GO:0008270">
    <property type="term" value="F:zinc ion binding"/>
    <property type="evidence" value="ECO:0007669"/>
    <property type="project" value="UniProtKB-KW"/>
</dbReference>
<organism evidence="9 10">
    <name type="scientific">Linnemannia gamsii</name>
    <dbReference type="NCBI Taxonomy" id="64522"/>
    <lineage>
        <taxon>Eukaryota</taxon>
        <taxon>Fungi</taxon>
        <taxon>Fungi incertae sedis</taxon>
        <taxon>Mucoromycota</taxon>
        <taxon>Mortierellomycotina</taxon>
        <taxon>Mortierellomycetes</taxon>
        <taxon>Mortierellales</taxon>
        <taxon>Mortierellaceae</taxon>
        <taxon>Linnemannia</taxon>
    </lineage>
</organism>
<dbReference type="SMART" id="SM00184">
    <property type="entry name" value="RING"/>
    <property type="match status" value="1"/>
</dbReference>
<dbReference type="Gene3D" id="4.10.1000.10">
    <property type="entry name" value="Zinc finger, CCCH-type"/>
    <property type="match status" value="1"/>
</dbReference>
<dbReference type="SUPFAM" id="SSF57850">
    <property type="entry name" value="RING/U-box"/>
    <property type="match status" value="1"/>
</dbReference>
<feature type="domain" description="C3H1-type" evidence="8">
    <location>
        <begin position="258"/>
        <end position="288"/>
    </location>
</feature>
<keyword evidence="10" id="KW-1185">Reference proteome</keyword>
<accession>A0A9P6QWM0</accession>
<evidence type="ECO:0000256" key="1">
    <source>
        <dbReference type="ARBA" id="ARBA00022679"/>
    </source>
</evidence>
<comment type="caution">
    <text evidence="9">The sequence shown here is derived from an EMBL/GenBank/DDBJ whole genome shotgun (WGS) entry which is preliminary data.</text>
</comment>
<dbReference type="InterPro" id="IPR017907">
    <property type="entry name" value="Znf_RING_CS"/>
</dbReference>
<dbReference type="Proteomes" id="UP000823405">
    <property type="component" value="Unassembled WGS sequence"/>
</dbReference>
<dbReference type="SUPFAM" id="SSF90229">
    <property type="entry name" value="CCCH zinc finger"/>
    <property type="match status" value="2"/>
</dbReference>
<gene>
    <name evidence="9" type="ORF">BGZ97_002150</name>
</gene>
<dbReference type="SUPFAM" id="SSF48371">
    <property type="entry name" value="ARM repeat"/>
    <property type="match status" value="1"/>
</dbReference>